<comment type="similarity">
    <text evidence="2">Belongs to the SFR1/MEI5 family.</text>
</comment>
<keyword evidence="4" id="KW-0227">DNA damage</keyword>
<keyword evidence="6" id="KW-0175">Coiled coil</keyword>
<sequence length="206" mass="23920">MSSSLRERLKRSRRSFYSPTNNNKQLSPGQGGPKLKDIPPTETTPIRTLADPKSELKSCQTKRRKTETNAEPVVKTVLFLAPRSSSQGRNSEELSVDRERKNTDSSPDKGNLPHLLAMRDVLQKQLSEKEETLRKLRMVKMYRTKNDLDKLESLIIKWRSASQDTLRELQDKLPMKDKPTMQELIENWHLDSKLLHFDEEVDCFKD</sequence>
<reference evidence="13" key="1">
    <citation type="submission" date="2025-08" db="UniProtKB">
        <authorList>
            <consortium name="RefSeq"/>
        </authorList>
    </citation>
    <scope>IDENTIFICATION</scope>
    <source>
        <tissue evidence="13">Testes</tissue>
    </source>
</reference>
<evidence type="ECO:0000256" key="10">
    <source>
        <dbReference type="ARBA" id="ARBA00033234"/>
    </source>
</evidence>
<dbReference type="Pfam" id="PF10376">
    <property type="entry name" value="Mei5"/>
    <property type="match status" value="1"/>
</dbReference>
<keyword evidence="5" id="KW-0805">Transcription regulation</keyword>
<proteinExistence type="inferred from homology"/>
<dbReference type="PANTHER" id="PTHR28643">
    <property type="entry name" value="SWI5-DEPENDENT RECOMBINATION DNA REPAIR PROTEIN 1 HOMOLOG"/>
    <property type="match status" value="1"/>
</dbReference>
<evidence type="ECO:0000256" key="4">
    <source>
        <dbReference type="ARBA" id="ARBA00022763"/>
    </source>
</evidence>
<evidence type="ECO:0000313" key="13">
    <source>
        <dbReference type="RefSeq" id="XP_006825956.1"/>
    </source>
</evidence>
<evidence type="ECO:0000256" key="6">
    <source>
        <dbReference type="ARBA" id="ARBA00023054"/>
    </source>
</evidence>
<dbReference type="RefSeq" id="XP_006825956.1">
    <property type="nucleotide sequence ID" value="XM_006825893.1"/>
</dbReference>
<comment type="subcellular location">
    <subcellularLocation>
        <location evidence="1">Nucleus</location>
    </subcellularLocation>
</comment>
<evidence type="ECO:0000256" key="2">
    <source>
        <dbReference type="ARBA" id="ARBA00008729"/>
    </source>
</evidence>
<evidence type="ECO:0000256" key="7">
    <source>
        <dbReference type="ARBA" id="ARBA00023163"/>
    </source>
</evidence>
<evidence type="ECO:0000256" key="1">
    <source>
        <dbReference type="ARBA" id="ARBA00004123"/>
    </source>
</evidence>
<evidence type="ECO:0000256" key="8">
    <source>
        <dbReference type="ARBA" id="ARBA00023204"/>
    </source>
</evidence>
<dbReference type="GeneID" id="100378996"/>
<evidence type="ECO:0000256" key="9">
    <source>
        <dbReference type="ARBA" id="ARBA00023242"/>
    </source>
</evidence>
<protein>
    <recommendedName>
        <fullName evidence="3">Swi5-dependent recombination DNA repair protein 1 homolog</fullName>
    </recommendedName>
    <alternativeName>
        <fullName evidence="10">Meiosis protein 5 homolog</fullName>
    </alternativeName>
</protein>
<dbReference type="Proteomes" id="UP000694865">
    <property type="component" value="Unplaced"/>
</dbReference>
<keyword evidence="12" id="KW-1185">Reference proteome</keyword>
<gene>
    <name evidence="13" type="primary">LOC100378996</name>
</gene>
<accession>A0ABM0N115</accession>
<evidence type="ECO:0000256" key="3">
    <source>
        <dbReference type="ARBA" id="ARBA00014688"/>
    </source>
</evidence>
<dbReference type="InterPro" id="IPR018468">
    <property type="entry name" value="SFR1/Mei5"/>
</dbReference>
<dbReference type="InterPro" id="IPR042429">
    <property type="entry name" value="SFR1"/>
</dbReference>
<feature type="compositionally biased region" description="Polar residues" evidence="11">
    <location>
        <begin position="17"/>
        <end position="28"/>
    </location>
</feature>
<feature type="region of interest" description="Disordered" evidence="11">
    <location>
        <begin position="1"/>
        <end position="113"/>
    </location>
</feature>
<keyword evidence="8" id="KW-0234">DNA repair</keyword>
<organism evidence="12 13">
    <name type="scientific">Saccoglossus kowalevskii</name>
    <name type="common">Acorn worm</name>
    <dbReference type="NCBI Taxonomy" id="10224"/>
    <lineage>
        <taxon>Eukaryota</taxon>
        <taxon>Metazoa</taxon>
        <taxon>Hemichordata</taxon>
        <taxon>Enteropneusta</taxon>
        <taxon>Harrimaniidae</taxon>
        <taxon>Saccoglossus</taxon>
    </lineage>
</organism>
<evidence type="ECO:0000256" key="5">
    <source>
        <dbReference type="ARBA" id="ARBA00023015"/>
    </source>
</evidence>
<dbReference type="Gene3D" id="6.10.140.1020">
    <property type="match status" value="1"/>
</dbReference>
<keyword evidence="9" id="KW-0539">Nucleus</keyword>
<feature type="compositionally biased region" description="Basic and acidic residues" evidence="11">
    <location>
        <begin position="90"/>
        <end position="107"/>
    </location>
</feature>
<evidence type="ECO:0000313" key="12">
    <source>
        <dbReference type="Proteomes" id="UP000694865"/>
    </source>
</evidence>
<dbReference type="PANTHER" id="PTHR28643:SF1">
    <property type="entry name" value="SWI5-DEPENDENT RECOMBINATION DNA REPAIR PROTEIN 1 HOMOLOG"/>
    <property type="match status" value="1"/>
</dbReference>
<name>A0ABM0N115_SACKO</name>
<evidence type="ECO:0000256" key="11">
    <source>
        <dbReference type="SAM" id="MobiDB-lite"/>
    </source>
</evidence>
<keyword evidence="7" id="KW-0804">Transcription</keyword>